<keyword evidence="5" id="KW-0456">Lyase</keyword>
<keyword evidence="3" id="KW-0663">Pyridoxal phosphate</keyword>
<dbReference type="Proteomes" id="UP000324832">
    <property type="component" value="Unassembled WGS sequence"/>
</dbReference>
<dbReference type="InterPro" id="IPR022644">
    <property type="entry name" value="De-COase2_N"/>
</dbReference>
<dbReference type="GO" id="GO:0004586">
    <property type="term" value="F:ornithine decarboxylase activity"/>
    <property type="evidence" value="ECO:0007669"/>
    <property type="project" value="UniProtKB-EC"/>
</dbReference>
<evidence type="ECO:0000313" key="12">
    <source>
        <dbReference type="Proteomes" id="UP000324832"/>
    </source>
</evidence>
<evidence type="ECO:0000313" key="11">
    <source>
        <dbReference type="EMBL" id="VVD03514.1"/>
    </source>
</evidence>
<comment type="catalytic activity">
    <reaction evidence="9">
        <text>L-ornithine + H(+) = putrescine + CO2</text>
        <dbReference type="Rhea" id="RHEA:22964"/>
        <dbReference type="ChEBI" id="CHEBI:15378"/>
        <dbReference type="ChEBI" id="CHEBI:16526"/>
        <dbReference type="ChEBI" id="CHEBI:46911"/>
        <dbReference type="ChEBI" id="CHEBI:326268"/>
        <dbReference type="EC" id="4.1.1.17"/>
    </reaction>
</comment>
<protein>
    <recommendedName>
        <fullName evidence="7">ornithine decarboxylase</fullName>
        <ecNumber evidence="7">4.1.1.17</ecNumber>
    </recommendedName>
</protein>
<keyword evidence="4" id="KW-0620">Polyamine biosynthesis</keyword>
<evidence type="ECO:0000256" key="4">
    <source>
        <dbReference type="ARBA" id="ARBA00023115"/>
    </source>
</evidence>
<dbReference type="GO" id="GO:0005737">
    <property type="term" value="C:cytoplasm"/>
    <property type="evidence" value="ECO:0007669"/>
    <property type="project" value="TreeGrafter"/>
</dbReference>
<comment type="similarity">
    <text evidence="2">Belongs to the Orn/Lys/Arg decarboxylase class-II family.</text>
</comment>
<dbReference type="InterPro" id="IPR000183">
    <property type="entry name" value="Orn/DAP/Arg_de-COase"/>
</dbReference>
<dbReference type="EMBL" id="FZQP02006779">
    <property type="protein sequence ID" value="VVD03514.1"/>
    <property type="molecule type" value="Genomic_DNA"/>
</dbReference>
<dbReference type="InterPro" id="IPR002433">
    <property type="entry name" value="Orn_de-COase"/>
</dbReference>
<comment type="pathway">
    <text evidence="6">Amine and polyamine biosynthesis; putrescine biosynthesis via L-ornithine pathway; putrescine from L-ornithine: step 1/1.</text>
</comment>
<evidence type="ECO:0000256" key="1">
    <source>
        <dbReference type="ARBA" id="ARBA00001933"/>
    </source>
</evidence>
<evidence type="ECO:0000256" key="8">
    <source>
        <dbReference type="ARBA" id="ARBA00046672"/>
    </source>
</evidence>
<dbReference type="InterPro" id="IPR029066">
    <property type="entry name" value="PLP-binding_barrel"/>
</dbReference>
<gene>
    <name evidence="11" type="ORF">LSINAPIS_LOCUS13499</name>
</gene>
<name>A0A5E4R2H8_9NEOP</name>
<accession>A0A5E4R2H8</accession>
<feature type="domain" description="Orn/DAP/Arg decarboxylase 2 N-terminal" evidence="10">
    <location>
        <begin position="42"/>
        <end position="168"/>
    </location>
</feature>
<evidence type="ECO:0000256" key="3">
    <source>
        <dbReference type="ARBA" id="ARBA00022898"/>
    </source>
</evidence>
<dbReference type="PROSITE" id="PS00878">
    <property type="entry name" value="ODR_DC_2_1"/>
    <property type="match status" value="1"/>
</dbReference>
<dbReference type="SUPFAM" id="SSF51419">
    <property type="entry name" value="PLP-binding barrel"/>
    <property type="match status" value="1"/>
</dbReference>
<evidence type="ECO:0000256" key="9">
    <source>
        <dbReference type="ARBA" id="ARBA00049127"/>
    </source>
</evidence>
<evidence type="ECO:0000256" key="5">
    <source>
        <dbReference type="ARBA" id="ARBA00023239"/>
    </source>
</evidence>
<dbReference type="Gene3D" id="3.20.20.10">
    <property type="entry name" value="Alanine racemase"/>
    <property type="match status" value="1"/>
</dbReference>
<sequence>MKIVDEECVYVMEGEWSPRSVIREIVDSGDQEDPFYVMDLGVVVDRYQHWKEMMPRVEPFYAVKCNDDRILVRTLAALGAGFDCASKAEIQLVTSIGVKPERIIFANPAKMASHIRYAGAVGAKLMTFDSQTELHKIKKYCPDARLVVRIRCDAAAAQCPLGIKFGCRGRVVPRRLGRQRVRGVRARHRARQQLVRVGRAARRAHELARHRRRLLGTHRRLAARGVESDQLGAATVWPKRGARHRGAGPLLRRRCVHARCVRALHQTAAKRTHAKLTPCTSSTTACCGGGSGGDAVLRVGTVL</sequence>
<dbReference type="PRINTS" id="PR01182">
    <property type="entry name" value="ORNDCRBXLASE"/>
</dbReference>
<evidence type="ECO:0000256" key="6">
    <source>
        <dbReference type="ARBA" id="ARBA00034115"/>
    </source>
</evidence>
<keyword evidence="12" id="KW-1185">Reference proteome</keyword>
<comment type="subunit">
    <text evidence="8">Homodimer. Only the dimer is catalytically active, as the active sites are constructed of residues from both monomers.</text>
</comment>
<dbReference type="InterPro" id="IPR022653">
    <property type="entry name" value="De-COase2_pyr-phos_BS"/>
</dbReference>
<dbReference type="GO" id="GO:0033387">
    <property type="term" value="P:putrescine biosynthetic process from arginine, via ornithine"/>
    <property type="evidence" value="ECO:0007669"/>
    <property type="project" value="TreeGrafter"/>
</dbReference>
<dbReference type="PANTHER" id="PTHR11482:SF6">
    <property type="entry name" value="ORNITHINE DECARBOXYLASE 1-RELATED"/>
    <property type="match status" value="1"/>
</dbReference>
<dbReference type="AlphaFoldDB" id="A0A5E4R2H8"/>
<reference evidence="11 12" key="1">
    <citation type="submission" date="2017-07" db="EMBL/GenBank/DDBJ databases">
        <authorList>
            <person name="Talla V."/>
            <person name="Backstrom N."/>
        </authorList>
    </citation>
    <scope>NUCLEOTIDE SEQUENCE [LARGE SCALE GENOMIC DNA]</scope>
</reference>
<proteinExistence type="inferred from homology"/>
<evidence type="ECO:0000256" key="7">
    <source>
        <dbReference type="ARBA" id="ARBA00034138"/>
    </source>
</evidence>
<evidence type="ECO:0000259" key="10">
    <source>
        <dbReference type="Pfam" id="PF02784"/>
    </source>
</evidence>
<evidence type="ECO:0000256" key="2">
    <source>
        <dbReference type="ARBA" id="ARBA00008872"/>
    </source>
</evidence>
<dbReference type="EC" id="4.1.1.17" evidence="7"/>
<comment type="cofactor">
    <cofactor evidence="1">
        <name>pyridoxal 5'-phosphate</name>
        <dbReference type="ChEBI" id="CHEBI:597326"/>
    </cofactor>
</comment>
<organism evidence="11 12">
    <name type="scientific">Leptidea sinapis</name>
    <dbReference type="NCBI Taxonomy" id="189913"/>
    <lineage>
        <taxon>Eukaryota</taxon>
        <taxon>Metazoa</taxon>
        <taxon>Ecdysozoa</taxon>
        <taxon>Arthropoda</taxon>
        <taxon>Hexapoda</taxon>
        <taxon>Insecta</taxon>
        <taxon>Pterygota</taxon>
        <taxon>Neoptera</taxon>
        <taxon>Endopterygota</taxon>
        <taxon>Lepidoptera</taxon>
        <taxon>Glossata</taxon>
        <taxon>Ditrysia</taxon>
        <taxon>Papilionoidea</taxon>
        <taxon>Pieridae</taxon>
        <taxon>Dismorphiinae</taxon>
        <taxon>Leptidea</taxon>
    </lineage>
</organism>
<dbReference type="PRINTS" id="PR01179">
    <property type="entry name" value="ODADCRBXLASE"/>
</dbReference>
<dbReference type="PANTHER" id="PTHR11482">
    <property type="entry name" value="ARGININE/DIAMINOPIMELATE/ORNITHINE DECARBOXYLASE"/>
    <property type="match status" value="1"/>
</dbReference>
<dbReference type="Pfam" id="PF02784">
    <property type="entry name" value="Orn_Arg_deC_N"/>
    <property type="match status" value="1"/>
</dbReference>